<dbReference type="Proteomes" id="UP001527925">
    <property type="component" value="Unassembled WGS sequence"/>
</dbReference>
<comment type="caution">
    <text evidence="1">The sequence shown here is derived from an EMBL/GenBank/DDBJ whole genome shotgun (WGS) entry which is preliminary data.</text>
</comment>
<proteinExistence type="predicted"/>
<sequence length="105" mass="11046">MSTFAEENPWSTDALGFGPKAAPAQVLPPLPGQGSVVPCSEPNGDSAALGVACADTLGDEPERQALISIQRVDRSRAEFCKLRADNQTLVEYINNLMSATGSPTK</sequence>
<dbReference type="EMBL" id="JADGIZ020000003">
    <property type="protein sequence ID" value="KAL2919491.1"/>
    <property type="molecule type" value="Genomic_DNA"/>
</dbReference>
<reference evidence="1 2" key="1">
    <citation type="submission" date="2023-09" db="EMBL/GenBank/DDBJ databases">
        <title>Pangenome analysis of Batrachochytrium dendrobatidis and related Chytrids.</title>
        <authorList>
            <person name="Yacoub M.N."/>
            <person name="Stajich J.E."/>
            <person name="James T.Y."/>
        </authorList>
    </citation>
    <scope>NUCLEOTIDE SEQUENCE [LARGE SCALE GENOMIC DNA]</scope>
    <source>
        <strain evidence="1 2">JEL0888</strain>
    </source>
</reference>
<dbReference type="Gene3D" id="1.20.5.170">
    <property type="match status" value="1"/>
</dbReference>
<name>A0ABR4NIX6_9FUNG</name>
<keyword evidence="2" id="KW-1185">Reference proteome</keyword>
<accession>A0ABR4NIX6</accession>
<evidence type="ECO:0000313" key="2">
    <source>
        <dbReference type="Proteomes" id="UP001527925"/>
    </source>
</evidence>
<organism evidence="1 2">
    <name type="scientific">Polyrhizophydium stewartii</name>
    <dbReference type="NCBI Taxonomy" id="2732419"/>
    <lineage>
        <taxon>Eukaryota</taxon>
        <taxon>Fungi</taxon>
        <taxon>Fungi incertae sedis</taxon>
        <taxon>Chytridiomycota</taxon>
        <taxon>Chytridiomycota incertae sedis</taxon>
        <taxon>Chytridiomycetes</taxon>
        <taxon>Rhizophydiales</taxon>
        <taxon>Rhizophydiales incertae sedis</taxon>
        <taxon>Polyrhizophydium</taxon>
    </lineage>
</organism>
<protein>
    <submittedName>
        <fullName evidence="1">Uncharacterized protein</fullName>
    </submittedName>
</protein>
<evidence type="ECO:0000313" key="1">
    <source>
        <dbReference type="EMBL" id="KAL2919491.1"/>
    </source>
</evidence>
<gene>
    <name evidence="1" type="ORF">HK105_201137</name>
</gene>